<proteinExistence type="inferred from homology"/>
<feature type="binding site" evidence="7">
    <location>
        <position position="90"/>
    </location>
    <ligand>
        <name>substrate</name>
    </ligand>
</feature>
<keyword evidence="7" id="KW-0028">Amino-acid biosynthesis</keyword>
<dbReference type="PANTHER" id="PTHR21272:SF3">
    <property type="entry name" value="CATABOLIC 3-DEHYDROQUINASE"/>
    <property type="match status" value="1"/>
</dbReference>
<dbReference type="RefSeq" id="WP_188665741.1">
    <property type="nucleotide sequence ID" value="NZ_BMJI01000001.1"/>
</dbReference>
<comment type="subunit">
    <text evidence="4 7">Homododecamer.</text>
</comment>
<reference evidence="9" key="1">
    <citation type="journal article" date="2019" name="Int. J. Syst. Evol. Microbiol.">
        <title>The Global Catalogue of Microorganisms (GCM) 10K type strain sequencing project: providing services to taxonomists for standard genome sequencing and annotation.</title>
        <authorList>
            <consortium name="The Broad Institute Genomics Platform"/>
            <consortium name="The Broad Institute Genome Sequencing Center for Infectious Disease"/>
            <person name="Wu L."/>
            <person name="Ma J."/>
        </authorList>
    </citation>
    <scope>NUCLEOTIDE SEQUENCE [LARGE SCALE GENOMIC DNA]</scope>
    <source>
        <strain evidence="9">CGMCC 1.15480</strain>
    </source>
</reference>
<evidence type="ECO:0000313" key="9">
    <source>
        <dbReference type="Proteomes" id="UP000597761"/>
    </source>
</evidence>
<dbReference type="NCBIfam" id="NF003806">
    <property type="entry name" value="PRK05395.1-3"/>
    <property type="match status" value="1"/>
</dbReference>
<dbReference type="PANTHER" id="PTHR21272">
    <property type="entry name" value="CATABOLIC 3-DEHYDROQUINASE"/>
    <property type="match status" value="1"/>
</dbReference>
<evidence type="ECO:0000256" key="4">
    <source>
        <dbReference type="ARBA" id="ARBA00011193"/>
    </source>
</evidence>
<sequence>MSDRRSLLVLNGPNLNLLGTRRPETYGNTTLADVEAQVRDAAEAADLDVAFLQSNHEGALIDAVHAARGVHAGIVINPGAYSHTSIALHDALEAVQPLPVVEVHISNVHRREAFRHHSYVSPQADAVIVGAGVHGYTLAVAHLAHLLAAGG</sequence>
<feature type="binding site" evidence="7">
    <location>
        <position position="115"/>
    </location>
    <ligand>
        <name>substrate</name>
    </ligand>
</feature>
<dbReference type="NCBIfam" id="NF003807">
    <property type="entry name" value="PRK05395.1-4"/>
    <property type="match status" value="1"/>
</dbReference>
<gene>
    <name evidence="7 8" type="primary">aroQ</name>
    <name evidence="8" type="ORF">GCM10011512_04600</name>
</gene>
<dbReference type="PIRSF" id="PIRSF001399">
    <property type="entry name" value="DHquinase_II"/>
    <property type="match status" value="1"/>
</dbReference>
<dbReference type="CDD" id="cd00466">
    <property type="entry name" value="DHQase_II"/>
    <property type="match status" value="1"/>
</dbReference>
<keyword evidence="6 7" id="KW-0456">Lyase</keyword>
<feature type="binding site" evidence="7">
    <location>
        <begin position="105"/>
        <end position="106"/>
    </location>
    <ligand>
        <name>substrate</name>
    </ligand>
</feature>
<feature type="binding site" evidence="7">
    <location>
        <position position="83"/>
    </location>
    <ligand>
        <name>substrate</name>
    </ligand>
</feature>
<evidence type="ECO:0000256" key="6">
    <source>
        <dbReference type="ARBA" id="ARBA00023239"/>
    </source>
</evidence>
<comment type="similarity">
    <text evidence="3 7">Belongs to the type-II 3-dehydroquinase family.</text>
</comment>
<accession>A0ABQ1NMR9</accession>
<dbReference type="SUPFAM" id="SSF52304">
    <property type="entry name" value="Type II 3-dehydroquinate dehydratase"/>
    <property type="match status" value="1"/>
</dbReference>
<dbReference type="Gene3D" id="3.40.50.9100">
    <property type="entry name" value="Dehydroquinase, class II"/>
    <property type="match status" value="1"/>
</dbReference>
<name>A0ABQ1NMR9_9MICC</name>
<evidence type="ECO:0000256" key="7">
    <source>
        <dbReference type="HAMAP-Rule" id="MF_00169"/>
    </source>
</evidence>
<dbReference type="InterPro" id="IPR036441">
    <property type="entry name" value="DHquinase_II_sf"/>
</dbReference>
<comment type="caution">
    <text evidence="8">The sequence shown here is derived from an EMBL/GenBank/DDBJ whole genome shotgun (WGS) entry which is preliminary data.</text>
</comment>
<keyword evidence="7" id="KW-0057">Aromatic amino acid biosynthesis</keyword>
<dbReference type="Pfam" id="PF01220">
    <property type="entry name" value="DHquinase_II"/>
    <property type="match status" value="1"/>
</dbReference>
<feature type="site" description="Transition state stabilizer" evidence="7">
    <location>
        <position position="21"/>
    </location>
</feature>
<comment type="catalytic activity">
    <reaction evidence="1 7">
        <text>3-dehydroquinate = 3-dehydroshikimate + H2O</text>
        <dbReference type="Rhea" id="RHEA:21096"/>
        <dbReference type="ChEBI" id="CHEBI:15377"/>
        <dbReference type="ChEBI" id="CHEBI:16630"/>
        <dbReference type="ChEBI" id="CHEBI:32364"/>
        <dbReference type="EC" id="4.2.1.10"/>
    </reaction>
</comment>
<evidence type="ECO:0000313" key="8">
    <source>
        <dbReference type="EMBL" id="GGC80915.1"/>
    </source>
</evidence>
<protein>
    <recommendedName>
        <fullName evidence="5 7">3-dehydroquinate dehydratase</fullName>
        <shortName evidence="7">3-dehydroquinase</shortName>
        <ecNumber evidence="5 7">4.2.1.10</ecNumber>
    </recommendedName>
    <alternativeName>
        <fullName evidence="7">Type II DHQase</fullName>
    </alternativeName>
</protein>
<dbReference type="InterPro" id="IPR001874">
    <property type="entry name" value="DHquinase_II"/>
</dbReference>
<comment type="function">
    <text evidence="7">Catalyzes a trans-dehydration via an enolate intermediate.</text>
</comment>
<evidence type="ECO:0000256" key="1">
    <source>
        <dbReference type="ARBA" id="ARBA00001864"/>
    </source>
</evidence>
<evidence type="ECO:0000256" key="5">
    <source>
        <dbReference type="ARBA" id="ARBA00012060"/>
    </source>
</evidence>
<dbReference type="NCBIfam" id="NF003805">
    <property type="entry name" value="PRK05395.1-2"/>
    <property type="match status" value="1"/>
</dbReference>
<dbReference type="EMBL" id="BMJI01000001">
    <property type="protein sequence ID" value="GGC80915.1"/>
    <property type="molecule type" value="Genomic_DNA"/>
</dbReference>
<dbReference type="NCBIfam" id="TIGR01088">
    <property type="entry name" value="aroQ"/>
    <property type="match status" value="1"/>
</dbReference>
<evidence type="ECO:0000256" key="2">
    <source>
        <dbReference type="ARBA" id="ARBA00004902"/>
    </source>
</evidence>
<evidence type="ECO:0000256" key="3">
    <source>
        <dbReference type="ARBA" id="ARBA00011037"/>
    </source>
</evidence>
<feature type="active site" description="Proton acceptor" evidence="7">
    <location>
        <position position="26"/>
    </location>
</feature>
<feature type="binding site" evidence="7">
    <location>
        <position position="77"/>
    </location>
    <ligand>
        <name>substrate</name>
    </ligand>
</feature>
<organism evidence="8 9">
    <name type="scientific">Tersicoccus solisilvae</name>
    <dbReference type="NCBI Taxonomy" id="1882339"/>
    <lineage>
        <taxon>Bacteria</taxon>
        <taxon>Bacillati</taxon>
        <taxon>Actinomycetota</taxon>
        <taxon>Actinomycetes</taxon>
        <taxon>Micrococcales</taxon>
        <taxon>Micrococcaceae</taxon>
        <taxon>Tersicoccus</taxon>
    </lineage>
</organism>
<feature type="active site" description="Proton donor" evidence="7">
    <location>
        <position position="104"/>
    </location>
</feature>
<dbReference type="HAMAP" id="MF_00169">
    <property type="entry name" value="AroQ"/>
    <property type="match status" value="1"/>
</dbReference>
<dbReference type="EC" id="4.2.1.10" evidence="5 7"/>
<dbReference type="Proteomes" id="UP000597761">
    <property type="component" value="Unassembled WGS sequence"/>
</dbReference>
<comment type="pathway">
    <text evidence="2 7">Metabolic intermediate biosynthesis; chorismate biosynthesis; chorismate from D-erythrose 4-phosphate and phosphoenolpyruvate: step 3/7.</text>
</comment>
<keyword evidence="9" id="KW-1185">Reference proteome</keyword>